<evidence type="ECO:0000256" key="3">
    <source>
        <dbReference type="ARBA" id="ARBA00022475"/>
    </source>
</evidence>
<evidence type="ECO:0000313" key="10">
    <source>
        <dbReference type="Proteomes" id="UP001597318"/>
    </source>
</evidence>
<evidence type="ECO:0000259" key="8">
    <source>
        <dbReference type="PROSITE" id="PS50850"/>
    </source>
</evidence>
<feature type="transmembrane region" description="Helical" evidence="7">
    <location>
        <begin position="7"/>
        <end position="25"/>
    </location>
</feature>
<proteinExistence type="predicted"/>
<keyword evidence="10" id="KW-1185">Reference proteome</keyword>
<keyword evidence="3" id="KW-1003">Cell membrane</keyword>
<evidence type="ECO:0000256" key="7">
    <source>
        <dbReference type="SAM" id="Phobius"/>
    </source>
</evidence>
<dbReference type="PANTHER" id="PTHR43124">
    <property type="entry name" value="PURINE EFFLUX PUMP PBUE"/>
    <property type="match status" value="1"/>
</dbReference>
<feature type="transmembrane region" description="Helical" evidence="7">
    <location>
        <begin position="31"/>
        <end position="53"/>
    </location>
</feature>
<feature type="transmembrane region" description="Helical" evidence="7">
    <location>
        <begin position="324"/>
        <end position="345"/>
    </location>
</feature>
<feature type="transmembrane region" description="Helical" evidence="7">
    <location>
        <begin position="127"/>
        <end position="147"/>
    </location>
</feature>
<feature type="transmembrane region" description="Helical" evidence="7">
    <location>
        <begin position="264"/>
        <end position="284"/>
    </location>
</feature>
<evidence type="ECO:0000256" key="6">
    <source>
        <dbReference type="ARBA" id="ARBA00023136"/>
    </source>
</evidence>
<evidence type="ECO:0000256" key="2">
    <source>
        <dbReference type="ARBA" id="ARBA00022448"/>
    </source>
</evidence>
<name>A0ABW5C2D8_9BACI</name>
<sequence>MLFIIITFTYWFSLYIYVPVFVSYLDFLGGTYTLVGFIVGSYGIMQILLRLPVGIISDRLQIRKPFVIIGLITGVISCFGFALTESLGFALLARFVSGVTASMWVAFTVLYASYFKQEDTTKAMGNVQFITVSSQLISMGLSGYLVSHWGWKAPFWLGGVIGTIGILLALRVREISGEKNAKKIEKHELTEVFREKIVLKAAILSAIAHAVLFITMFGFTPDYALTIGAESKTLLFLVFSFMVPHAVAPIVTGRYLVARFQKWTILMIGFFGTFIFSAIIPFISSLPILYVTQALNGFAQGMTIPLLMGMAIQTIPNNKRATAMGLFQAIYALGIFLGPFVAGLFSNEDTYVSVFLTAGGAGFIGVILSVKWGFMKTTVQGERAQSF</sequence>
<feature type="transmembrane region" description="Helical" evidence="7">
    <location>
        <begin position="65"/>
        <end position="83"/>
    </location>
</feature>
<evidence type="ECO:0000256" key="1">
    <source>
        <dbReference type="ARBA" id="ARBA00004651"/>
    </source>
</evidence>
<dbReference type="InterPro" id="IPR036259">
    <property type="entry name" value="MFS_trans_sf"/>
</dbReference>
<keyword evidence="6 7" id="KW-0472">Membrane</keyword>
<gene>
    <name evidence="9" type="ORF">ACFSKK_20290</name>
</gene>
<keyword evidence="4 7" id="KW-0812">Transmembrane</keyword>
<evidence type="ECO:0000256" key="5">
    <source>
        <dbReference type="ARBA" id="ARBA00022989"/>
    </source>
</evidence>
<feature type="transmembrane region" description="Helical" evidence="7">
    <location>
        <begin position="153"/>
        <end position="172"/>
    </location>
</feature>
<dbReference type="RefSeq" id="WP_247345865.1">
    <property type="nucleotide sequence ID" value="NZ_CP095550.1"/>
</dbReference>
<dbReference type="PANTHER" id="PTHR43124:SF3">
    <property type="entry name" value="CHLORAMPHENICOL EFFLUX PUMP RV0191"/>
    <property type="match status" value="1"/>
</dbReference>
<organism evidence="9 10">
    <name type="scientific">Metabacillus endolithicus</name>
    <dbReference type="NCBI Taxonomy" id="1535204"/>
    <lineage>
        <taxon>Bacteria</taxon>
        <taxon>Bacillati</taxon>
        <taxon>Bacillota</taxon>
        <taxon>Bacilli</taxon>
        <taxon>Bacillales</taxon>
        <taxon>Bacillaceae</taxon>
        <taxon>Metabacillus</taxon>
    </lineage>
</organism>
<dbReference type="InterPro" id="IPR050189">
    <property type="entry name" value="MFS_Efflux_Transporters"/>
</dbReference>
<dbReference type="Pfam" id="PF07690">
    <property type="entry name" value="MFS_1"/>
    <property type="match status" value="1"/>
</dbReference>
<dbReference type="Proteomes" id="UP001597318">
    <property type="component" value="Unassembled WGS sequence"/>
</dbReference>
<dbReference type="Gene3D" id="1.20.1250.20">
    <property type="entry name" value="MFS general substrate transporter like domains"/>
    <property type="match status" value="1"/>
</dbReference>
<dbReference type="EMBL" id="JBHUIK010000005">
    <property type="protein sequence ID" value="MFD2216031.1"/>
    <property type="molecule type" value="Genomic_DNA"/>
</dbReference>
<feature type="transmembrane region" description="Helical" evidence="7">
    <location>
        <begin position="234"/>
        <end position="257"/>
    </location>
</feature>
<feature type="transmembrane region" description="Helical" evidence="7">
    <location>
        <begin position="95"/>
        <end position="115"/>
    </location>
</feature>
<evidence type="ECO:0000256" key="4">
    <source>
        <dbReference type="ARBA" id="ARBA00022692"/>
    </source>
</evidence>
<keyword evidence="5 7" id="KW-1133">Transmembrane helix</keyword>
<dbReference type="PROSITE" id="PS50850">
    <property type="entry name" value="MFS"/>
    <property type="match status" value="1"/>
</dbReference>
<reference evidence="10" key="1">
    <citation type="journal article" date="2019" name="Int. J. Syst. Evol. Microbiol.">
        <title>The Global Catalogue of Microorganisms (GCM) 10K type strain sequencing project: providing services to taxonomists for standard genome sequencing and annotation.</title>
        <authorList>
            <consortium name="The Broad Institute Genomics Platform"/>
            <consortium name="The Broad Institute Genome Sequencing Center for Infectious Disease"/>
            <person name="Wu L."/>
            <person name="Ma J."/>
        </authorList>
    </citation>
    <scope>NUCLEOTIDE SEQUENCE [LARGE SCALE GENOMIC DNA]</scope>
    <source>
        <strain evidence="10">CGMCC 1.15474</strain>
    </source>
</reference>
<dbReference type="InterPro" id="IPR011701">
    <property type="entry name" value="MFS"/>
</dbReference>
<dbReference type="InterPro" id="IPR020846">
    <property type="entry name" value="MFS_dom"/>
</dbReference>
<keyword evidence="2" id="KW-0813">Transport</keyword>
<comment type="caution">
    <text evidence="9">The sequence shown here is derived from an EMBL/GenBank/DDBJ whole genome shotgun (WGS) entry which is preliminary data.</text>
</comment>
<dbReference type="SUPFAM" id="SSF103473">
    <property type="entry name" value="MFS general substrate transporter"/>
    <property type="match status" value="1"/>
</dbReference>
<feature type="transmembrane region" description="Helical" evidence="7">
    <location>
        <begin position="197"/>
        <end position="219"/>
    </location>
</feature>
<protein>
    <submittedName>
        <fullName evidence="9">MFS transporter</fullName>
    </submittedName>
</protein>
<evidence type="ECO:0000313" key="9">
    <source>
        <dbReference type="EMBL" id="MFD2216031.1"/>
    </source>
</evidence>
<accession>A0ABW5C2D8</accession>
<feature type="transmembrane region" description="Helical" evidence="7">
    <location>
        <begin position="351"/>
        <end position="374"/>
    </location>
</feature>
<feature type="transmembrane region" description="Helical" evidence="7">
    <location>
        <begin position="290"/>
        <end position="312"/>
    </location>
</feature>
<feature type="domain" description="Major facilitator superfamily (MFS) profile" evidence="8">
    <location>
        <begin position="1"/>
        <end position="377"/>
    </location>
</feature>
<comment type="subcellular location">
    <subcellularLocation>
        <location evidence="1">Cell membrane</location>
        <topology evidence="1">Multi-pass membrane protein</topology>
    </subcellularLocation>
</comment>